<dbReference type="RefSeq" id="WP_130285383.1">
    <property type="nucleotide sequence ID" value="NZ_SGXE01000001.1"/>
</dbReference>
<keyword evidence="1" id="KW-0732">Signal</keyword>
<protein>
    <recommendedName>
        <fullName evidence="4">YD repeat-containing protein</fullName>
    </recommendedName>
</protein>
<dbReference type="EMBL" id="SGXE01000001">
    <property type="protein sequence ID" value="RZS99557.1"/>
    <property type="molecule type" value="Genomic_DNA"/>
</dbReference>
<evidence type="ECO:0008006" key="4">
    <source>
        <dbReference type="Google" id="ProtNLM"/>
    </source>
</evidence>
<evidence type="ECO:0000256" key="1">
    <source>
        <dbReference type="SAM" id="SignalP"/>
    </source>
</evidence>
<reference evidence="2 3" key="1">
    <citation type="submission" date="2019-02" db="EMBL/GenBank/DDBJ databases">
        <title>Genomic Encyclopedia of Type Strains, Phase IV (KMG-IV): sequencing the most valuable type-strain genomes for metagenomic binning, comparative biology and taxonomic classification.</title>
        <authorList>
            <person name="Goeker M."/>
        </authorList>
    </citation>
    <scope>NUCLEOTIDE SEQUENCE [LARGE SCALE GENOMIC DNA]</scope>
    <source>
        <strain evidence="2 3">DSM 17196</strain>
    </source>
</reference>
<accession>A0A4Q7PHC7</accession>
<dbReference type="AlphaFoldDB" id="A0A4Q7PHC7"/>
<feature type="signal peptide" evidence="1">
    <location>
        <begin position="1"/>
        <end position="20"/>
    </location>
</feature>
<organism evidence="2 3">
    <name type="scientific">Aquimarina brevivitae</name>
    <dbReference type="NCBI Taxonomy" id="323412"/>
    <lineage>
        <taxon>Bacteria</taxon>
        <taxon>Pseudomonadati</taxon>
        <taxon>Bacteroidota</taxon>
        <taxon>Flavobacteriia</taxon>
        <taxon>Flavobacteriales</taxon>
        <taxon>Flavobacteriaceae</taxon>
        <taxon>Aquimarina</taxon>
    </lineage>
</organism>
<evidence type="ECO:0000313" key="3">
    <source>
        <dbReference type="Proteomes" id="UP000292262"/>
    </source>
</evidence>
<dbReference type="Proteomes" id="UP000292262">
    <property type="component" value="Unassembled WGS sequence"/>
</dbReference>
<proteinExistence type="predicted"/>
<feature type="chain" id="PRO_5020231711" description="YD repeat-containing protein" evidence="1">
    <location>
        <begin position="21"/>
        <end position="1164"/>
    </location>
</feature>
<gene>
    <name evidence="2" type="ORF">EV197_0779</name>
</gene>
<comment type="caution">
    <text evidence="2">The sequence shown here is derived from an EMBL/GenBank/DDBJ whole genome shotgun (WGS) entry which is preliminary data.</text>
</comment>
<evidence type="ECO:0000313" key="2">
    <source>
        <dbReference type="EMBL" id="RZS99557.1"/>
    </source>
</evidence>
<dbReference type="OrthoDB" id="9814627at2"/>
<name>A0A4Q7PHC7_9FLAO</name>
<keyword evidence="3" id="KW-1185">Reference proteome</keyword>
<sequence>MKKLKLCIVLIQLSSYLVIAQNDPFKVNVIPPSPEAAQLAKYADIPVSLYTGTPNISIPLYTIQERGITLPISLSYHASAHKVETVAPRTGLGWSLNAGGVITRSVRGVPDEYDSGQITGFLAQAQQMRAMDSICSKDPSLCVEAYTRIEDNNLKAELLDYLTRGCRDAEPDLFYFNVSGYTGSFQFDWEGNIIIASEDPIKIEPIGLAPNNDQFISGWELTAPNGIKYLFTAIETQRNFELIDINDICRSFLNDIRPPQGWFLTEINDPNTDSTINFDYEPYYQKTYVQSMSSRTHDFIYFDIQNDYSSSERKLRVDIDGQYLKRITTSSGLTTIDFFQDRSFRRTDFGIGNGDNELYPLGGLAVTDSRDKVVDNWKFGYDNSTGRLTLKSVQKISENNIPPYQFEYKGSLPPTTSFQRDHWGFYNDNSAKTFVPHTMFGDRELPGADRSPHPTKVTQGLIQKIIYPTGGYDAFTFEPHDYSYKQGTELIKEETIPYTYNASAPDYPRNIGLNEMVTPFTKNDDSPVKLTINATYLNGDIFGPFRHNVTVKIVDDKNEIACDQCYFFQPGFYSEPEFEDEERIDQRVSVIIKDLYPGDYQLVVSTEIPQGTDLNGLVEAASANVFWESGTGNFFTEIRQGGGSRIAKIQRHYGYSNEDKILKYDYRKEEDGANKSTGSLLEFKQIYEDVVNYCVVSGPFGDICQDDQKLVRSAQNRSALGSTQGSHVGYQSVAIRYGNQAENGKSVHYFTSPHIYGDTRKDEVPFPPAISFDYKRGLQTGLEDYNANGDLVRKLKNDYKFEQTWIRALKMGWKRPRTSPQYARNFTMLQDLAWGRYANVLGFSQLKKTEETLYLGENFDKEFTTVKEYTYYNTHNQLFEESTTDSENKKIITQYKYPLDYARGTSAVLDAMQDRNLIAGVVEKVVFEESETGTKRLLSAQKTDHKFYSGNIYPHTIHTAKVNEPITTLSPFFTAKYLYEPRYEFKEYSTYGNLLEQAELYGNITAYIWDNDGVYPIAKAINAERNEIFYTSFEANGDLGNAKTGARYLNGSSYTIPPAQRPYGNNLVMTYWYYQNGQWQLQNEIPYQSTISHYGASRLDEIRVYPEDAHMSTFTYQNLVGVNTVSDPNNTTTYYGYDDQKRLKTIRDQEYNILEQYEYNFNKQ</sequence>